<protein>
    <submittedName>
        <fullName evidence="1">Uncharacterized protein</fullName>
    </submittedName>
</protein>
<dbReference type="Proteomes" id="UP000223777">
    <property type="component" value="Unassembled WGS sequence"/>
</dbReference>
<gene>
    <name evidence="1" type="ORF">CN984_12045</name>
</gene>
<sequence length="244" mass="28411">MERKMLLQALTGSHNYNLATEGSDKDYKIFTASTFDDLYTGNRYKKNIITELIDKDIKDIRQLPELLWKSNIAYMEILFSKDIFAVSKLHHLLAVRDEIARINLPQLFKSTGGMHNERLKRLEKPTDGTQHLVDKYGYNTKEAMHDIRSMKLIVDFEANGFTNYEEALRYDDYERKAILDIKNGSFTKDEFIKFATGYHDNVFAPLKEKYCSQKPNEELKAYMDSIIKDVVQDELGIELLMGKN</sequence>
<proteinExistence type="predicted"/>
<dbReference type="EMBL" id="NUIL01000015">
    <property type="protein sequence ID" value="PGO29171.1"/>
    <property type="molecule type" value="Genomic_DNA"/>
</dbReference>
<evidence type="ECO:0000313" key="1">
    <source>
        <dbReference type="EMBL" id="PGO29171.1"/>
    </source>
</evidence>
<dbReference type="RefSeq" id="WP_097883384.1">
    <property type="nucleotide sequence ID" value="NZ_NUIL01000015.1"/>
</dbReference>
<comment type="caution">
    <text evidence="1">The sequence shown here is derived from an EMBL/GenBank/DDBJ whole genome shotgun (WGS) entry which is preliminary data.</text>
</comment>
<organism evidence="1 2">
    <name type="scientific">Bacillus cereus</name>
    <dbReference type="NCBI Taxonomy" id="1396"/>
    <lineage>
        <taxon>Bacteria</taxon>
        <taxon>Bacillati</taxon>
        <taxon>Bacillota</taxon>
        <taxon>Bacilli</taxon>
        <taxon>Bacillales</taxon>
        <taxon>Bacillaceae</taxon>
        <taxon>Bacillus</taxon>
        <taxon>Bacillus cereus group</taxon>
    </lineage>
</organism>
<accession>A0A2B9Q411</accession>
<name>A0A2B9Q411_BACCE</name>
<reference evidence="1 2" key="1">
    <citation type="submission" date="2017-09" db="EMBL/GenBank/DDBJ databases">
        <title>Large-scale bioinformatics analysis of Bacillus genomes uncovers conserved roles of natural products in bacterial physiology.</title>
        <authorList>
            <consortium name="Agbiome Team Llc"/>
            <person name="Bleich R.M."/>
            <person name="Grubbs K.J."/>
            <person name="Santa Maria K.C."/>
            <person name="Allen S.E."/>
            <person name="Farag S."/>
            <person name="Shank E.A."/>
            <person name="Bowers A."/>
        </authorList>
    </citation>
    <scope>NUCLEOTIDE SEQUENCE [LARGE SCALE GENOMIC DNA]</scope>
    <source>
        <strain evidence="1 2">AFS050027</strain>
    </source>
</reference>
<evidence type="ECO:0000313" key="2">
    <source>
        <dbReference type="Proteomes" id="UP000223777"/>
    </source>
</evidence>
<dbReference type="AlphaFoldDB" id="A0A2B9Q411"/>